<name>A0A540VG12_9CHLR</name>
<keyword evidence="3" id="KW-0238">DNA-binding</keyword>
<dbReference type="InParanoid" id="A0A540VG12"/>
<dbReference type="OrthoDB" id="9803735at2"/>
<dbReference type="CDD" id="cd05466">
    <property type="entry name" value="PBP2_LTTR_substrate"/>
    <property type="match status" value="1"/>
</dbReference>
<gene>
    <name evidence="6" type="primary">cynR</name>
    <name evidence="6" type="ORF">FKZ61_11330</name>
</gene>
<dbReference type="FunCoup" id="A0A540VG12">
    <property type="interactions" value="160"/>
</dbReference>
<dbReference type="InterPro" id="IPR036390">
    <property type="entry name" value="WH_DNA-bd_sf"/>
</dbReference>
<dbReference type="FunFam" id="1.10.10.10:FF:000001">
    <property type="entry name" value="LysR family transcriptional regulator"/>
    <property type="match status" value="1"/>
</dbReference>
<evidence type="ECO:0000256" key="4">
    <source>
        <dbReference type="ARBA" id="ARBA00023163"/>
    </source>
</evidence>
<dbReference type="RefSeq" id="WP_141610240.1">
    <property type="nucleotide sequence ID" value="NZ_VIGC02000012.1"/>
</dbReference>
<protein>
    <submittedName>
        <fullName evidence="6">Transcriptional regulator CynR</fullName>
    </submittedName>
</protein>
<dbReference type="PRINTS" id="PR00039">
    <property type="entry name" value="HTHLYSR"/>
</dbReference>
<evidence type="ECO:0000313" key="7">
    <source>
        <dbReference type="Proteomes" id="UP000317371"/>
    </source>
</evidence>
<evidence type="ECO:0000256" key="2">
    <source>
        <dbReference type="ARBA" id="ARBA00023015"/>
    </source>
</evidence>
<comment type="caution">
    <text evidence="6">The sequence shown here is derived from an EMBL/GenBank/DDBJ whole genome shotgun (WGS) entry which is preliminary data.</text>
</comment>
<comment type="similarity">
    <text evidence="1">Belongs to the LysR transcriptional regulatory family.</text>
</comment>
<organism evidence="6 7">
    <name type="scientific">Litorilinea aerophila</name>
    <dbReference type="NCBI Taxonomy" id="1204385"/>
    <lineage>
        <taxon>Bacteria</taxon>
        <taxon>Bacillati</taxon>
        <taxon>Chloroflexota</taxon>
        <taxon>Caldilineae</taxon>
        <taxon>Caldilineales</taxon>
        <taxon>Caldilineaceae</taxon>
        <taxon>Litorilinea</taxon>
    </lineage>
</organism>
<dbReference type="InterPro" id="IPR036388">
    <property type="entry name" value="WH-like_DNA-bd_sf"/>
</dbReference>
<dbReference type="Proteomes" id="UP000317371">
    <property type="component" value="Unassembled WGS sequence"/>
</dbReference>
<dbReference type="SUPFAM" id="SSF46785">
    <property type="entry name" value="Winged helix' DNA-binding domain"/>
    <property type="match status" value="1"/>
</dbReference>
<dbReference type="Pfam" id="PF03466">
    <property type="entry name" value="LysR_substrate"/>
    <property type="match status" value="1"/>
</dbReference>
<dbReference type="PROSITE" id="PS50931">
    <property type="entry name" value="HTH_LYSR"/>
    <property type="match status" value="1"/>
</dbReference>
<dbReference type="PANTHER" id="PTHR30419:SF8">
    <property type="entry name" value="NITROGEN ASSIMILATION TRANSCRIPTIONAL ACTIVATOR-RELATED"/>
    <property type="match status" value="1"/>
</dbReference>
<dbReference type="GO" id="GO:0003677">
    <property type="term" value="F:DNA binding"/>
    <property type="evidence" value="ECO:0007669"/>
    <property type="project" value="UniProtKB-KW"/>
</dbReference>
<dbReference type="Pfam" id="PF00126">
    <property type="entry name" value="HTH_1"/>
    <property type="match status" value="1"/>
</dbReference>
<keyword evidence="2" id="KW-0805">Transcription regulation</keyword>
<dbReference type="NCBIfam" id="NF008416">
    <property type="entry name" value="PRK11242.1"/>
    <property type="match status" value="1"/>
</dbReference>
<dbReference type="GO" id="GO:0003700">
    <property type="term" value="F:DNA-binding transcription factor activity"/>
    <property type="evidence" value="ECO:0007669"/>
    <property type="project" value="InterPro"/>
</dbReference>
<dbReference type="GO" id="GO:0005829">
    <property type="term" value="C:cytosol"/>
    <property type="evidence" value="ECO:0007669"/>
    <property type="project" value="TreeGrafter"/>
</dbReference>
<sequence length="305" mass="33236">MELRQLRYFLTVAEEGHFTRAAEKLYISQPALSQQIRQLEEEVGMALFERLPRAIRLTTAGATLAVHARRILQAVEEAQTALAELAGLARGSLRIGVVQTVNAYWMPQLVARFTRQYPAIELHVDELPADDIEAGLLDGTLHVGIGFVPPTSRDIQTESLFTEELVLIVAQEHPLAAQAEVPVQEVAQFPLILLPRSFCTRRLWEASAAQAGVSPKVLIEMNTIGSILAAVRQTNGATVLPALALAGDGQPGLTAVRLVAPTPRRTVGLMWRRRGCRDVAARAFAEIVRQESLHLDGALAAGLVQ</sequence>
<dbReference type="Gene3D" id="3.40.190.290">
    <property type="match status" value="1"/>
</dbReference>
<dbReference type="InterPro" id="IPR000847">
    <property type="entry name" value="LysR_HTH_N"/>
</dbReference>
<dbReference type="PANTHER" id="PTHR30419">
    <property type="entry name" value="HTH-TYPE TRANSCRIPTIONAL REGULATOR YBHD"/>
    <property type="match status" value="1"/>
</dbReference>
<dbReference type="AlphaFoldDB" id="A0A540VG12"/>
<accession>A0A540VG12</accession>
<dbReference type="InterPro" id="IPR050950">
    <property type="entry name" value="HTH-type_LysR_regulators"/>
</dbReference>
<dbReference type="SUPFAM" id="SSF53850">
    <property type="entry name" value="Periplasmic binding protein-like II"/>
    <property type="match status" value="1"/>
</dbReference>
<evidence type="ECO:0000256" key="1">
    <source>
        <dbReference type="ARBA" id="ARBA00009437"/>
    </source>
</evidence>
<reference evidence="6 7" key="1">
    <citation type="submission" date="2019-06" db="EMBL/GenBank/DDBJ databases">
        <title>Genome sequence of Litorilinea aerophila BAA-2444.</title>
        <authorList>
            <person name="Maclea K.S."/>
            <person name="Maurais E.G."/>
            <person name="Iannazzi L.C."/>
        </authorList>
    </citation>
    <scope>NUCLEOTIDE SEQUENCE [LARGE SCALE GENOMIC DNA]</scope>
    <source>
        <strain evidence="6 7">ATCC BAA-2444</strain>
    </source>
</reference>
<proteinExistence type="inferred from homology"/>
<dbReference type="EMBL" id="VIGC01000012">
    <property type="protein sequence ID" value="TQE95705.1"/>
    <property type="molecule type" value="Genomic_DNA"/>
</dbReference>
<dbReference type="Gene3D" id="1.10.10.10">
    <property type="entry name" value="Winged helix-like DNA-binding domain superfamily/Winged helix DNA-binding domain"/>
    <property type="match status" value="1"/>
</dbReference>
<feature type="domain" description="HTH lysR-type" evidence="5">
    <location>
        <begin position="1"/>
        <end position="58"/>
    </location>
</feature>
<evidence type="ECO:0000313" key="6">
    <source>
        <dbReference type="EMBL" id="TQE95705.1"/>
    </source>
</evidence>
<evidence type="ECO:0000259" key="5">
    <source>
        <dbReference type="PROSITE" id="PS50931"/>
    </source>
</evidence>
<dbReference type="InterPro" id="IPR005119">
    <property type="entry name" value="LysR_subst-bd"/>
</dbReference>
<keyword evidence="4" id="KW-0804">Transcription</keyword>
<evidence type="ECO:0000256" key="3">
    <source>
        <dbReference type="ARBA" id="ARBA00023125"/>
    </source>
</evidence>
<keyword evidence="7" id="KW-1185">Reference proteome</keyword>